<dbReference type="InterPro" id="IPR002477">
    <property type="entry name" value="Peptidoglycan-bd-like"/>
</dbReference>
<proteinExistence type="predicted"/>
<sequence>MELKVDPARINGLADEVRRLEQQFGDQVTVTLKRVSEVIRKTSSAYSESGVRLAVSEVERLMERIRQLSREIGDELRTKEKTLRWAADEYTRQEQESSLKAKQLKLPVTLNKFAALPTISGNKTTVLPFPFSAFSLFSRAAVYLPITVEPLTKELTLDPEHKSDEVLKLQERLHEMGYELEANGYFDSATLEAINRYKEKYELDNAGDRQGIVDENVWRTLFGTLSGLLTKQMHGQTYSEPVKMAQLRLQELGFEVEANGYFDEATVRALKGFREVYEKDQDGLEGVIGPATWQALFNMPKVEPVEESKSEPQYYITSVDPRSYSMDDVLNRDNPEVQERLKQTYWADLTKEEQDRIYNELKELEKKEENEMRQKRSGIGNPFVANLMVGGSNAVVNTINTASAGLPELLAEWIMGPEPEGYVNPLDDPYGKGVGEAAGNVVGFLLPFKYLKAVKTPAVLSKLSPTVVRSMTAGAIFGTATEASDAVTDFKNDGEQNLTDRAQNIALDTALAGAGDVTFTYAFKLISNALKSTAGQKLTGWLKRSEVDEVPATKNVEVSGKGAIVGVDEQAVKNALEKGSEKTWKEFLAANPGKSVEDASKSYIKLIEEQSPWPEGFDIKANMTTLKPGDTFQMALDSTQPLTSPGNFATFDDILNTEFVRSNLAVKSDWKADCSKVVTYRVKEGVELPVVNGPVGPQVDLSIDKYLPGGSNQIQMLLDRSINKMDYLEIVSVRQIN</sequence>
<organism evidence="3 4">
    <name type="scientific">Paenibacillus oralis</name>
    <dbReference type="NCBI Taxonomy" id="2490856"/>
    <lineage>
        <taxon>Bacteria</taxon>
        <taxon>Bacillati</taxon>
        <taxon>Bacillota</taxon>
        <taxon>Bacilli</taxon>
        <taxon>Bacillales</taxon>
        <taxon>Paenibacillaceae</taxon>
        <taxon>Paenibacillus</taxon>
    </lineage>
</organism>
<comment type="caution">
    <text evidence="3">The sequence shown here is derived from an EMBL/GenBank/DDBJ whole genome shotgun (WGS) entry which is preliminary data.</text>
</comment>
<dbReference type="Proteomes" id="UP000267017">
    <property type="component" value="Unassembled WGS sequence"/>
</dbReference>
<dbReference type="RefSeq" id="WP_128634713.1">
    <property type="nucleotide sequence ID" value="NZ_RRCN01000001.1"/>
</dbReference>
<evidence type="ECO:0000313" key="3">
    <source>
        <dbReference type="EMBL" id="RRJ66929.1"/>
    </source>
</evidence>
<dbReference type="InterPro" id="IPR036366">
    <property type="entry name" value="PGBDSf"/>
</dbReference>
<dbReference type="InterPro" id="IPR036365">
    <property type="entry name" value="PGBD-like_sf"/>
</dbReference>
<protein>
    <recommendedName>
        <fullName evidence="2">Peptidoglycan binding-like domain-containing protein</fullName>
    </recommendedName>
</protein>
<name>A0A3P3UBM7_9BACL</name>
<feature type="domain" description="Peptidoglycan binding-like" evidence="2">
    <location>
        <begin position="163"/>
        <end position="221"/>
    </location>
</feature>
<evidence type="ECO:0000313" key="4">
    <source>
        <dbReference type="Proteomes" id="UP000267017"/>
    </source>
</evidence>
<feature type="domain" description="Peptidoglycan binding-like" evidence="2">
    <location>
        <begin position="240"/>
        <end position="296"/>
    </location>
</feature>
<dbReference type="OrthoDB" id="2667196at2"/>
<accession>A0A3P3UBM7</accession>
<reference evidence="3 4" key="1">
    <citation type="submission" date="2018-11" db="EMBL/GenBank/DDBJ databases">
        <title>Genome sequencing of Paenibacillus sp. KCOM 3021 (= ChDC PVNT-B20).</title>
        <authorList>
            <person name="Kook J.-K."/>
            <person name="Park S.-N."/>
            <person name="Lim Y.K."/>
        </authorList>
    </citation>
    <scope>NUCLEOTIDE SEQUENCE [LARGE SCALE GENOMIC DNA]</scope>
    <source>
        <strain evidence="3 4">KCOM 3021</strain>
    </source>
</reference>
<dbReference type="AlphaFoldDB" id="A0A3P3UBM7"/>
<evidence type="ECO:0000259" key="2">
    <source>
        <dbReference type="Pfam" id="PF01471"/>
    </source>
</evidence>
<evidence type="ECO:0000256" key="1">
    <source>
        <dbReference type="SAM" id="Coils"/>
    </source>
</evidence>
<dbReference type="EMBL" id="RRCN01000001">
    <property type="protein sequence ID" value="RRJ66929.1"/>
    <property type="molecule type" value="Genomic_DNA"/>
</dbReference>
<gene>
    <name evidence="3" type="ORF">EHV15_31380</name>
</gene>
<keyword evidence="1" id="KW-0175">Coiled coil</keyword>
<feature type="coiled-coil region" evidence="1">
    <location>
        <begin position="347"/>
        <end position="374"/>
    </location>
</feature>
<dbReference type="Gene3D" id="1.10.101.10">
    <property type="entry name" value="PGBD-like superfamily/PGBD"/>
    <property type="match status" value="2"/>
</dbReference>
<dbReference type="Pfam" id="PF01471">
    <property type="entry name" value="PG_binding_1"/>
    <property type="match status" value="2"/>
</dbReference>
<dbReference type="SUPFAM" id="SSF47090">
    <property type="entry name" value="PGBD-like"/>
    <property type="match status" value="2"/>
</dbReference>
<keyword evidence="4" id="KW-1185">Reference proteome</keyword>
<feature type="coiled-coil region" evidence="1">
    <location>
        <begin position="51"/>
        <end position="78"/>
    </location>
</feature>